<evidence type="ECO:0000313" key="1">
    <source>
        <dbReference type="EMBL" id="GHF14351.1"/>
    </source>
</evidence>
<evidence type="ECO:0000313" key="2">
    <source>
        <dbReference type="Proteomes" id="UP000605897"/>
    </source>
</evidence>
<organism evidence="1 2">
    <name type="scientific">Amycolatopsis deserti</name>
    <dbReference type="NCBI Taxonomy" id="185696"/>
    <lineage>
        <taxon>Bacteria</taxon>
        <taxon>Bacillati</taxon>
        <taxon>Actinomycetota</taxon>
        <taxon>Actinomycetes</taxon>
        <taxon>Pseudonocardiales</taxon>
        <taxon>Pseudonocardiaceae</taxon>
        <taxon>Amycolatopsis</taxon>
    </lineage>
</organism>
<dbReference type="Pfam" id="PF00132">
    <property type="entry name" value="Hexapep"/>
    <property type="match status" value="2"/>
</dbReference>
<dbReference type="InterPro" id="IPR047324">
    <property type="entry name" value="LbH_gamma_CA-like"/>
</dbReference>
<dbReference type="CDD" id="cd04645">
    <property type="entry name" value="LbH_gamma_CA_like"/>
    <property type="match status" value="1"/>
</dbReference>
<reference evidence="2" key="1">
    <citation type="journal article" date="2019" name="Int. J. Syst. Evol. Microbiol.">
        <title>The Global Catalogue of Microorganisms (GCM) 10K type strain sequencing project: providing services to taxonomists for standard genome sequencing and annotation.</title>
        <authorList>
            <consortium name="The Broad Institute Genomics Platform"/>
            <consortium name="The Broad Institute Genome Sequencing Center for Infectious Disease"/>
            <person name="Wu L."/>
            <person name="Ma J."/>
        </authorList>
    </citation>
    <scope>NUCLEOTIDE SEQUENCE [LARGE SCALE GENOMIC DNA]</scope>
    <source>
        <strain evidence="2">CGMCC 4.7677</strain>
    </source>
</reference>
<protein>
    <submittedName>
        <fullName evidence="1">Gamma carbonic anhydrase family protein</fullName>
    </submittedName>
</protein>
<dbReference type="Gene3D" id="2.160.10.10">
    <property type="entry name" value="Hexapeptide repeat proteins"/>
    <property type="match status" value="1"/>
</dbReference>
<dbReference type="PANTHER" id="PTHR13061">
    <property type="entry name" value="DYNACTIN SUBUNIT P25"/>
    <property type="match status" value="1"/>
</dbReference>
<dbReference type="PANTHER" id="PTHR13061:SF29">
    <property type="entry name" value="GAMMA CARBONIC ANHYDRASE-LIKE 1, MITOCHONDRIAL-RELATED"/>
    <property type="match status" value="1"/>
</dbReference>
<dbReference type="InterPro" id="IPR050484">
    <property type="entry name" value="Transf_Hexapept/Carb_Anhydrase"/>
</dbReference>
<sequence>MAIYALGELTPSIHPTAFVHPDATVIGDVRIGPNASVWPQTVLRGDHGYIEIGERSNVQDGCVLHCTAQDPTILGPSSAIGHAVHVEGARIGTGCLIASGSVVLNGSVIEDGAMVGAGAVLSYSSRVPSGHIALGVPAKVRENKSFGPDQIQRVVDGYVERAQWFRTALRRMG</sequence>
<dbReference type="InterPro" id="IPR011004">
    <property type="entry name" value="Trimer_LpxA-like_sf"/>
</dbReference>
<dbReference type="EMBL" id="BNAU01000007">
    <property type="protein sequence ID" value="GHF14351.1"/>
    <property type="molecule type" value="Genomic_DNA"/>
</dbReference>
<dbReference type="InterPro" id="IPR001451">
    <property type="entry name" value="Hexapep"/>
</dbReference>
<comment type="caution">
    <text evidence="1">The sequence shown here is derived from an EMBL/GenBank/DDBJ whole genome shotgun (WGS) entry which is preliminary data.</text>
</comment>
<dbReference type="RefSeq" id="WP_191247543.1">
    <property type="nucleotide sequence ID" value="NZ_BNAU01000007.1"/>
</dbReference>
<dbReference type="Proteomes" id="UP000605897">
    <property type="component" value="Unassembled WGS sequence"/>
</dbReference>
<dbReference type="SUPFAM" id="SSF51161">
    <property type="entry name" value="Trimeric LpxA-like enzymes"/>
    <property type="match status" value="1"/>
</dbReference>
<proteinExistence type="predicted"/>
<gene>
    <name evidence="1" type="ORF">GCM10017786_55060</name>
</gene>
<name>A0ABQ3JDB0_9PSEU</name>
<keyword evidence="2" id="KW-1185">Reference proteome</keyword>
<accession>A0ABQ3JDB0</accession>